<dbReference type="GO" id="GO:0003400">
    <property type="term" value="P:regulation of COPII vesicle coating"/>
    <property type="evidence" value="ECO:0000318"/>
    <property type="project" value="GO_Central"/>
</dbReference>
<keyword evidence="4 12" id="KW-0812">Transmembrane</keyword>
<evidence type="ECO:0000256" key="11">
    <source>
        <dbReference type="PROSITE-ProRule" id="PRU00221"/>
    </source>
</evidence>
<evidence type="ECO:0000256" key="10">
    <source>
        <dbReference type="ARBA" id="ARBA00023136"/>
    </source>
</evidence>
<dbReference type="STRING" id="45351.A7RFA8"/>
<dbReference type="PROSITE" id="PS50082">
    <property type="entry name" value="WD_REPEATS_2"/>
    <property type="match status" value="1"/>
</dbReference>
<dbReference type="PhylomeDB" id="A7RFA8"/>
<evidence type="ECO:0008006" key="15">
    <source>
        <dbReference type="Google" id="ProtNLM"/>
    </source>
</evidence>
<evidence type="ECO:0000256" key="1">
    <source>
        <dbReference type="ARBA" id="ARBA00004389"/>
    </source>
</evidence>
<dbReference type="InterPro" id="IPR015943">
    <property type="entry name" value="WD40/YVTN_repeat-like_dom_sf"/>
</dbReference>
<accession>A7RFA8</accession>
<evidence type="ECO:0000256" key="6">
    <source>
        <dbReference type="ARBA" id="ARBA00022824"/>
    </source>
</evidence>
<dbReference type="eggNOG" id="KOG0771">
    <property type="taxonomic scope" value="Eukaryota"/>
</dbReference>
<organism evidence="13 14">
    <name type="scientific">Nematostella vectensis</name>
    <name type="common">Starlet sea anemone</name>
    <dbReference type="NCBI Taxonomy" id="45351"/>
    <lineage>
        <taxon>Eukaryota</taxon>
        <taxon>Metazoa</taxon>
        <taxon>Cnidaria</taxon>
        <taxon>Anthozoa</taxon>
        <taxon>Hexacorallia</taxon>
        <taxon>Actiniaria</taxon>
        <taxon>Edwardsiidae</taxon>
        <taxon>Nematostella</taxon>
    </lineage>
</organism>
<evidence type="ECO:0000256" key="9">
    <source>
        <dbReference type="ARBA" id="ARBA00022989"/>
    </source>
</evidence>
<keyword evidence="9 12" id="KW-1133">Transmembrane helix</keyword>
<dbReference type="EMBL" id="DS469507">
    <property type="protein sequence ID" value="EDO50066.1"/>
    <property type="molecule type" value="Genomic_DNA"/>
</dbReference>
<keyword evidence="2" id="KW-0813">Transport</keyword>
<comment type="subcellular location">
    <subcellularLocation>
        <location evidence="1">Endoplasmic reticulum membrane</location>
        <topology evidence="1">Single-pass membrane protein</topology>
    </subcellularLocation>
</comment>
<dbReference type="InterPro" id="IPR036322">
    <property type="entry name" value="WD40_repeat_dom_sf"/>
</dbReference>
<dbReference type="AlphaFoldDB" id="A7RFA8"/>
<keyword evidence="10 12" id="KW-0472">Membrane</keyword>
<dbReference type="OrthoDB" id="2013972at2759"/>
<dbReference type="InterPro" id="IPR001680">
    <property type="entry name" value="WD40_rpt"/>
</dbReference>
<dbReference type="GO" id="GO:0006888">
    <property type="term" value="P:endoplasmic reticulum to Golgi vesicle-mediated transport"/>
    <property type="evidence" value="ECO:0000318"/>
    <property type="project" value="GO_Central"/>
</dbReference>
<name>A7RFA8_NEMVE</name>
<evidence type="ECO:0000256" key="8">
    <source>
        <dbReference type="ARBA" id="ARBA00022927"/>
    </source>
</evidence>
<dbReference type="InParanoid" id="A7RFA8"/>
<dbReference type="HOGENOM" id="CLU_054579_0_0_1"/>
<dbReference type="KEGG" id="nve:5522378"/>
<dbReference type="PANTHER" id="PTHR23284">
    <property type="entry name" value="PROLACTIN REGULATORY ELEMENT BINDING PROTEIN"/>
    <property type="match status" value="1"/>
</dbReference>
<dbReference type="GO" id="GO:0005789">
    <property type="term" value="C:endoplasmic reticulum membrane"/>
    <property type="evidence" value="ECO:0000318"/>
    <property type="project" value="GO_Central"/>
</dbReference>
<keyword evidence="14" id="KW-1185">Reference proteome</keyword>
<feature type="repeat" description="WD" evidence="11">
    <location>
        <begin position="180"/>
        <end position="221"/>
    </location>
</feature>
<keyword evidence="6" id="KW-0256">Endoplasmic reticulum</keyword>
<evidence type="ECO:0000256" key="5">
    <source>
        <dbReference type="ARBA" id="ARBA00022737"/>
    </source>
</evidence>
<gene>
    <name evidence="13" type="ORF">NEMVEDRAFT_v1g237815</name>
</gene>
<dbReference type="GO" id="GO:0015031">
    <property type="term" value="P:protein transport"/>
    <property type="evidence" value="ECO:0007669"/>
    <property type="project" value="UniProtKB-KW"/>
</dbReference>
<dbReference type="SUPFAM" id="SSF50978">
    <property type="entry name" value="WD40 repeat-like"/>
    <property type="match status" value="1"/>
</dbReference>
<evidence type="ECO:0000256" key="4">
    <source>
        <dbReference type="ARBA" id="ARBA00022692"/>
    </source>
</evidence>
<dbReference type="Gene3D" id="2.130.10.10">
    <property type="entry name" value="YVTN repeat-like/Quinoprotein amine dehydrogenase"/>
    <property type="match status" value="1"/>
</dbReference>
<proteinExistence type="predicted"/>
<evidence type="ECO:0000313" key="13">
    <source>
        <dbReference type="EMBL" id="EDO50066.1"/>
    </source>
</evidence>
<sequence>MAATTLDTTNFPLYAVNVLDKDHILVAGGGGAAKTGVPNAMNIYKLGRENNSLKAILVHKFDAGRRAIMNCALHPTEKVMAVGMDNKCQIIEYSSKEEVKTITEQQGKNKEKTIKRKMRTFELLEKQSQVTVELDEKDEDDCGFQKVVKFTSDGKFIITGGSDGHVRVLKYPSLDCVHDVVAHRTDVDDLDIHPFGKYFVTVSRDTTAYVWRIDEGKKEFQLYFSGDREEGFFRVRACRFGVSERKEVHLYTIHVPSKFNRKNPTPCYIVKWDTKKWVPGLSQAAGMEPLTQMAVSPNGVYLGVGTSEGGVAVYISWNLMPILTLQEVHSIFVTGLTFHPGSQLINKDLNKELALMSISADDTCKVTTIANRGEYSVWWIAAGFLFLVYCAFTLLAYLEFDF</sequence>
<protein>
    <recommendedName>
        <fullName evidence="15">Prolactin regulatory element-binding protein</fullName>
    </recommendedName>
</protein>
<feature type="transmembrane region" description="Helical" evidence="12">
    <location>
        <begin position="377"/>
        <end position="398"/>
    </location>
</feature>
<dbReference type="PANTHER" id="PTHR23284:SF0">
    <property type="entry name" value="PROLACTIN REGULATORY ELEMENT-BINDING PROTEIN"/>
    <property type="match status" value="1"/>
</dbReference>
<evidence type="ECO:0000256" key="3">
    <source>
        <dbReference type="ARBA" id="ARBA00022574"/>
    </source>
</evidence>
<keyword evidence="7" id="KW-0931">ER-Golgi transport</keyword>
<evidence type="ECO:0000256" key="2">
    <source>
        <dbReference type="ARBA" id="ARBA00022448"/>
    </source>
</evidence>
<dbReference type="PROSITE" id="PS50294">
    <property type="entry name" value="WD_REPEATS_REGION"/>
    <property type="match status" value="1"/>
</dbReference>
<reference evidence="13 14" key="1">
    <citation type="journal article" date="2007" name="Science">
        <title>Sea anemone genome reveals ancestral eumetazoan gene repertoire and genomic organization.</title>
        <authorList>
            <person name="Putnam N.H."/>
            <person name="Srivastava M."/>
            <person name="Hellsten U."/>
            <person name="Dirks B."/>
            <person name="Chapman J."/>
            <person name="Salamov A."/>
            <person name="Terry A."/>
            <person name="Shapiro H."/>
            <person name="Lindquist E."/>
            <person name="Kapitonov V.V."/>
            <person name="Jurka J."/>
            <person name="Genikhovich G."/>
            <person name="Grigoriev I.V."/>
            <person name="Lucas S.M."/>
            <person name="Steele R.E."/>
            <person name="Finnerty J.R."/>
            <person name="Technau U."/>
            <person name="Martindale M.Q."/>
            <person name="Rokhsar D.S."/>
        </authorList>
    </citation>
    <scope>NUCLEOTIDE SEQUENCE [LARGE SCALE GENOMIC DNA]</scope>
    <source>
        <strain evidence="14">CH2 X CH6</strain>
    </source>
</reference>
<dbReference type="Pfam" id="PF00400">
    <property type="entry name" value="WD40"/>
    <property type="match status" value="2"/>
</dbReference>
<evidence type="ECO:0000256" key="7">
    <source>
        <dbReference type="ARBA" id="ARBA00022892"/>
    </source>
</evidence>
<dbReference type="FunFam" id="2.130.10.10:FF:000707">
    <property type="entry name" value="prolactin regulatory element-binding protein"/>
    <property type="match status" value="1"/>
</dbReference>
<keyword evidence="5" id="KW-0677">Repeat</keyword>
<evidence type="ECO:0000256" key="12">
    <source>
        <dbReference type="SAM" id="Phobius"/>
    </source>
</evidence>
<dbReference type="GO" id="GO:0005085">
    <property type="term" value="F:guanyl-nucleotide exchange factor activity"/>
    <property type="evidence" value="ECO:0007669"/>
    <property type="project" value="InterPro"/>
</dbReference>
<evidence type="ECO:0000313" key="14">
    <source>
        <dbReference type="Proteomes" id="UP000001593"/>
    </source>
</evidence>
<keyword evidence="8" id="KW-0653">Protein transport</keyword>
<dbReference type="InterPro" id="IPR045260">
    <property type="entry name" value="Sec12-like"/>
</dbReference>
<dbReference type="SMART" id="SM00320">
    <property type="entry name" value="WD40"/>
    <property type="match status" value="4"/>
</dbReference>
<keyword evidence="3 11" id="KW-0853">WD repeat</keyword>
<dbReference type="Proteomes" id="UP000001593">
    <property type="component" value="Unassembled WGS sequence"/>
</dbReference>
<dbReference type="OMA" id="YYVQPRI"/>